<name>A0ABP6TDN3_9ACTN</name>
<proteinExistence type="predicted"/>
<dbReference type="EMBL" id="BAAAYN010000119">
    <property type="protein sequence ID" value="GAA3399204.1"/>
    <property type="molecule type" value="Genomic_DNA"/>
</dbReference>
<dbReference type="Pfam" id="PF00563">
    <property type="entry name" value="EAL"/>
    <property type="match status" value="1"/>
</dbReference>
<reference evidence="3" key="1">
    <citation type="journal article" date="2019" name="Int. J. Syst. Evol. Microbiol.">
        <title>The Global Catalogue of Microorganisms (GCM) 10K type strain sequencing project: providing services to taxonomists for standard genome sequencing and annotation.</title>
        <authorList>
            <consortium name="The Broad Institute Genomics Platform"/>
            <consortium name="The Broad Institute Genome Sequencing Center for Infectious Disease"/>
            <person name="Wu L."/>
            <person name="Ma J."/>
        </authorList>
    </citation>
    <scope>NUCLEOTIDE SEQUENCE [LARGE SCALE GENOMIC DNA]</scope>
    <source>
        <strain evidence="3">JCM 9458</strain>
    </source>
</reference>
<dbReference type="PANTHER" id="PTHR33121">
    <property type="entry name" value="CYCLIC DI-GMP PHOSPHODIESTERASE PDEF"/>
    <property type="match status" value="1"/>
</dbReference>
<evidence type="ECO:0000313" key="2">
    <source>
        <dbReference type="EMBL" id="GAA3399204.1"/>
    </source>
</evidence>
<dbReference type="CDD" id="cd01948">
    <property type="entry name" value="EAL"/>
    <property type="match status" value="1"/>
</dbReference>
<dbReference type="SUPFAM" id="SSF141868">
    <property type="entry name" value="EAL domain-like"/>
    <property type="match status" value="1"/>
</dbReference>
<dbReference type="Gene3D" id="3.20.20.450">
    <property type="entry name" value="EAL domain"/>
    <property type="match status" value="1"/>
</dbReference>
<gene>
    <name evidence="2" type="ORF">GCM10020369_84470</name>
</gene>
<dbReference type="InterPro" id="IPR035919">
    <property type="entry name" value="EAL_sf"/>
</dbReference>
<accession>A0ABP6TDN3</accession>
<dbReference type="Proteomes" id="UP001501676">
    <property type="component" value="Unassembled WGS sequence"/>
</dbReference>
<sequence>MEAVTSGPGGSTLPAGSALPIGPAVPVGAPTAPVAPPAPVGQVDHRSVTVAVFAWEWARHLSGTSWVPDDRTVIADRLRRLAEQAADGLLGRAEPSAAGRAIGEGVVAIGFAAPDALGRTLRLLAERFPGDLDTDWADPPDPEAPARLAELLAAVGVGFARAAHDRTLAQQDAIRSSDLVARQRAERALRAQLSDAARAAGVASAEAAADETAARVGRTGRPLDTGYRSELPAALERGEVVPYYQPIVGLDDEQVLGFEALARWEHPTRGTLPPSAFLATASPELFRWLGRRVREDACRAAVEWERDAGRPMFVGVNLSAAELHEPRLVDDVREVLDRTGLAPQLLHLEITEDALLVDADLPVLRGLAASGVQLTLDDFGTGLSRLAMLPSLPVHGLKLAGALLDPVRRLPFAAAQAGAEVLDMVTALADRLGLTTTVEGIENPAEADLARRLGIQRAQGWHYGHPIPRAALSERR</sequence>
<dbReference type="SMART" id="SM00052">
    <property type="entry name" value="EAL"/>
    <property type="match status" value="1"/>
</dbReference>
<keyword evidence="3" id="KW-1185">Reference proteome</keyword>
<comment type="caution">
    <text evidence="2">The sequence shown here is derived from an EMBL/GenBank/DDBJ whole genome shotgun (WGS) entry which is preliminary data.</text>
</comment>
<dbReference type="PANTHER" id="PTHR33121:SF70">
    <property type="entry name" value="SIGNALING PROTEIN YKOW"/>
    <property type="match status" value="1"/>
</dbReference>
<dbReference type="InterPro" id="IPR050706">
    <property type="entry name" value="Cyclic-di-GMP_PDE-like"/>
</dbReference>
<dbReference type="PROSITE" id="PS50883">
    <property type="entry name" value="EAL"/>
    <property type="match status" value="1"/>
</dbReference>
<evidence type="ECO:0000313" key="3">
    <source>
        <dbReference type="Proteomes" id="UP001501676"/>
    </source>
</evidence>
<evidence type="ECO:0000259" key="1">
    <source>
        <dbReference type="PROSITE" id="PS50883"/>
    </source>
</evidence>
<protein>
    <recommendedName>
        <fullName evidence="1">EAL domain-containing protein</fullName>
    </recommendedName>
</protein>
<feature type="domain" description="EAL" evidence="1">
    <location>
        <begin position="224"/>
        <end position="476"/>
    </location>
</feature>
<organism evidence="2 3">
    <name type="scientific">Cryptosporangium minutisporangium</name>
    <dbReference type="NCBI Taxonomy" id="113569"/>
    <lineage>
        <taxon>Bacteria</taxon>
        <taxon>Bacillati</taxon>
        <taxon>Actinomycetota</taxon>
        <taxon>Actinomycetes</taxon>
        <taxon>Cryptosporangiales</taxon>
        <taxon>Cryptosporangiaceae</taxon>
        <taxon>Cryptosporangium</taxon>
    </lineage>
</organism>
<dbReference type="InterPro" id="IPR001633">
    <property type="entry name" value="EAL_dom"/>
</dbReference>